<dbReference type="RefSeq" id="WP_141196406.1">
    <property type="nucleotide sequence ID" value="NZ_CP041186.1"/>
</dbReference>
<dbReference type="InterPro" id="IPR029068">
    <property type="entry name" value="Glyas_Bleomycin-R_OHBP_Dase"/>
</dbReference>
<dbReference type="InterPro" id="IPR037523">
    <property type="entry name" value="VOC_core"/>
</dbReference>
<comment type="similarity">
    <text evidence="1">Belongs to the methylmalonyl-CoA epimerase family.</text>
</comment>
<dbReference type="InterPro" id="IPR051785">
    <property type="entry name" value="MMCE/EMCE_epimerase"/>
</dbReference>
<feature type="domain" description="VOC" evidence="3">
    <location>
        <begin position="4"/>
        <end position="132"/>
    </location>
</feature>
<dbReference type="GO" id="GO:0004493">
    <property type="term" value="F:methylmalonyl-CoA epimerase activity"/>
    <property type="evidence" value="ECO:0007669"/>
    <property type="project" value="UniProtKB-EC"/>
</dbReference>
<keyword evidence="4" id="KW-0413">Isomerase</keyword>
<dbReference type="GO" id="GO:0046872">
    <property type="term" value="F:metal ion binding"/>
    <property type="evidence" value="ECO:0007669"/>
    <property type="project" value="UniProtKB-KW"/>
</dbReference>
<dbReference type="EMBL" id="CP041186">
    <property type="protein sequence ID" value="QDG49909.1"/>
    <property type="molecule type" value="Genomic_DNA"/>
</dbReference>
<dbReference type="Proteomes" id="UP000315995">
    <property type="component" value="Chromosome"/>
</dbReference>
<organism evidence="4 5">
    <name type="scientific">Persicimonas caeni</name>
    <dbReference type="NCBI Taxonomy" id="2292766"/>
    <lineage>
        <taxon>Bacteria</taxon>
        <taxon>Deltaproteobacteria</taxon>
        <taxon>Bradymonadales</taxon>
        <taxon>Bradymonadaceae</taxon>
        <taxon>Persicimonas</taxon>
    </lineage>
</organism>
<dbReference type="InterPro" id="IPR017515">
    <property type="entry name" value="MeMalonyl-CoA_epimerase"/>
</dbReference>
<dbReference type="AlphaFoldDB" id="A0A4Y6PP76"/>
<protein>
    <submittedName>
        <fullName evidence="4">Methylmalonyl-CoA epimerase</fullName>
        <ecNumber evidence="4">5.1.99.1</ecNumber>
    </submittedName>
</protein>
<dbReference type="EC" id="5.1.99.1" evidence="4"/>
<keyword evidence="2" id="KW-0479">Metal-binding</keyword>
<dbReference type="Gene3D" id="3.10.180.10">
    <property type="entry name" value="2,3-Dihydroxybiphenyl 1,2-Dioxygenase, domain 1"/>
    <property type="match status" value="1"/>
</dbReference>
<dbReference type="CDD" id="cd07249">
    <property type="entry name" value="MMCE"/>
    <property type="match status" value="1"/>
</dbReference>
<dbReference type="PANTHER" id="PTHR43048:SF3">
    <property type="entry name" value="METHYLMALONYL-COA EPIMERASE, MITOCHONDRIAL"/>
    <property type="match status" value="1"/>
</dbReference>
<accession>A0A5B8XZS4</accession>
<dbReference type="PROSITE" id="PS51819">
    <property type="entry name" value="VOC"/>
    <property type="match status" value="1"/>
</dbReference>
<dbReference type="Pfam" id="PF13669">
    <property type="entry name" value="Glyoxalase_4"/>
    <property type="match status" value="1"/>
</dbReference>
<dbReference type="NCBIfam" id="TIGR03081">
    <property type="entry name" value="metmalonyl_epim"/>
    <property type="match status" value="1"/>
</dbReference>
<dbReference type="SUPFAM" id="SSF54593">
    <property type="entry name" value="Glyoxalase/Bleomycin resistance protein/Dihydroxybiphenyl dioxygenase"/>
    <property type="match status" value="1"/>
</dbReference>
<evidence type="ECO:0000313" key="5">
    <source>
        <dbReference type="Proteomes" id="UP000315995"/>
    </source>
</evidence>
<evidence type="ECO:0000256" key="2">
    <source>
        <dbReference type="ARBA" id="ARBA00022723"/>
    </source>
</evidence>
<dbReference type="PANTHER" id="PTHR43048">
    <property type="entry name" value="METHYLMALONYL-COA EPIMERASE"/>
    <property type="match status" value="1"/>
</dbReference>
<dbReference type="GO" id="GO:0046491">
    <property type="term" value="P:L-methylmalonyl-CoA metabolic process"/>
    <property type="evidence" value="ECO:0007669"/>
    <property type="project" value="TreeGrafter"/>
</dbReference>
<dbReference type="OrthoDB" id="332982at2"/>
<sequence>MLNKIDHIGIAVRSIDEKMGLYRDALGLEFEGTDVVEEQGVKVAFFRLGESMLELLEPLDDTGPVARFLDKYGEGIHHIAAGTDDIEGARARMTEHQIRLLSDEPLDGAHGKLITFMHPKDTGGVLFELTQRKEDHE</sequence>
<keyword evidence="5" id="KW-1185">Reference proteome</keyword>
<name>A0A4Y6PP76_PERCE</name>
<evidence type="ECO:0000256" key="1">
    <source>
        <dbReference type="ARBA" id="ARBA00009308"/>
    </source>
</evidence>
<evidence type="ECO:0000259" key="3">
    <source>
        <dbReference type="PROSITE" id="PS51819"/>
    </source>
</evidence>
<reference evidence="4 5" key="1">
    <citation type="submission" date="2019-06" db="EMBL/GenBank/DDBJ databases">
        <title>Persicimonas caeni gen. nov., sp. nov., a predatory bacterium isolated from solar saltern.</title>
        <authorList>
            <person name="Wang S."/>
        </authorList>
    </citation>
    <scope>NUCLEOTIDE SEQUENCE [LARGE SCALE GENOMIC DNA]</scope>
    <source>
        <strain evidence="4 5">YN101</strain>
    </source>
</reference>
<evidence type="ECO:0000313" key="4">
    <source>
        <dbReference type="EMBL" id="QDG49909.1"/>
    </source>
</evidence>
<proteinExistence type="inferred from homology"/>
<gene>
    <name evidence="4" type="primary">mce</name>
    <name evidence="4" type="ORF">FIV42_03870</name>
</gene>
<accession>A0A4Y6PP76</accession>